<protein>
    <submittedName>
        <fullName evidence="1">Uncharacterized protein</fullName>
    </submittedName>
</protein>
<feature type="non-terminal residue" evidence="1">
    <location>
        <position position="1"/>
    </location>
</feature>
<accession>A0ABV2AGN8</accession>
<name>A0ABV2AGN8_9EUKA</name>
<dbReference type="EMBL" id="JBDODL010000059">
    <property type="protein sequence ID" value="MES1918412.1"/>
    <property type="molecule type" value="Genomic_DNA"/>
</dbReference>
<dbReference type="Proteomes" id="UP001439008">
    <property type="component" value="Unassembled WGS sequence"/>
</dbReference>
<evidence type="ECO:0000313" key="1">
    <source>
        <dbReference type="EMBL" id="MES1918412.1"/>
    </source>
</evidence>
<evidence type="ECO:0000313" key="2">
    <source>
        <dbReference type="Proteomes" id="UP001439008"/>
    </source>
</evidence>
<gene>
    <name evidence="1" type="ORF">MHBO_000380</name>
</gene>
<organism evidence="1 2">
    <name type="scientific">Bonamia ostreae</name>
    <dbReference type="NCBI Taxonomy" id="126728"/>
    <lineage>
        <taxon>Eukaryota</taxon>
        <taxon>Sar</taxon>
        <taxon>Rhizaria</taxon>
        <taxon>Endomyxa</taxon>
        <taxon>Ascetosporea</taxon>
        <taxon>Haplosporida</taxon>
        <taxon>Bonamia</taxon>
    </lineage>
</organism>
<reference evidence="1 2" key="1">
    <citation type="journal article" date="2024" name="BMC Biol.">
        <title>Comparative genomics of Ascetosporea gives new insight into the evolutionary basis for animal parasitism in Rhizaria.</title>
        <authorList>
            <person name="Hiltunen Thoren M."/>
            <person name="Onut-Brannstrom I."/>
            <person name="Alfjorden A."/>
            <person name="Peckova H."/>
            <person name="Swords F."/>
            <person name="Hooper C."/>
            <person name="Holzer A.S."/>
            <person name="Bass D."/>
            <person name="Burki F."/>
        </authorList>
    </citation>
    <scope>NUCLEOTIDE SEQUENCE [LARGE SCALE GENOMIC DNA]</scope>
    <source>
        <strain evidence="1">20-A016</strain>
    </source>
</reference>
<keyword evidence="2" id="KW-1185">Reference proteome</keyword>
<sequence>ENKCRYYRCNRHRFYLTVRESYVKISKNHKTCKERRFGYWAIKISESIKNVLAKHLELANGKNTCLRNEYVKNKNGFMSACLAKSFAKLFLRLYNLDNKENKTINEFSAKVD</sequence>
<comment type="caution">
    <text evidence="1">The sequence shown here is derived from an EMBL/GenBank/DDBJ whole genome shotgun (WGS) entry which is preliminary data.</text>
</comment>
<proteinExistence type="predicted"/>